<dbReference type="SUPFAM" id="SSF53335">
    <property type="entry name" value="S-adenosyl-L-methionine-dependent methyltransferases"/>
    <property type="match status" value="1"/>
</dbReference>
<dbReference type="RefSeq" id="WP_202769415.1">
    <property type="nucleotide sequence ID" value="NZ_JAESWA010000029.1"/>
</dbReference>
<evidence type="ECO:0000313" key="1">
    <source>
        <dbReference type="EMBL" id="MBL4933953.1"/>
    </source>
</evidence>
<gene>
    <name evidence="1" type="ORF">JK634_19380</name>
</gene>
<reference evidence="1" key="1">
    <citation type="submission" date="2021-01" db="EMBL/GenBank/DDBJ databases">
        <title>Genome public.</title>
        <authorList>
            <person name="Liu C."/>
            <person name="Sun Q."/>
        </authorList>
    </citation>
    <scope>NUCLEOTIDE SEQUENCE</scope>
    <source>
        <strain evidence="1">YIM B02565</strain>
    </source>
</reference>
<dbReference type="EMBL" id="JAESWA010000029">
    <property type="protein sequence ID" value="MBL4933953.1"/>
    <property type="molecule type" value="Genomic_DNA"/>
</dbReference>
<dbReference type="AlphaFoldDB" id="A0A937FIS4"/>
<dbReference type="Proteomes" id="UP000623681">
    <property type="component" value="Unassembled WGS sequence"/>
</dbReference>
<evidence type="ECO:0008006" key="3">
    <source>
        <dbReference type="Google" id="ProtNLM"/>
    </source>
</evidence>
<name>A0A937FIS4_9CLOT</name>
<dbReference type="Gene3D" id="3.40.50.150">
    <property type="entry name" value="Vaccinia Virus protein VP39"/>
    <property type="match status" value="1"/>
</dbReference>
<accession>A0A937FIS4</accession>
<dbReference type="InterPro" id="IPR029063">
    <property type="entry name" value="SAM-dependent_MTases_sf"/>
</dbReference>
<protein>
    <recommendedName>
        <fullName evidence="3">Spermidine synthase</fullName>
    </recommendedName>
</protein>
<sequence length="244" mass="28911">MPFDRAYYIDKIEEYNAVINENQLGDFKIIKKEGTDKPVEHYLFEVNEEFNNTILELSSSDGIIMSLSPLEIEGCFESIKRAKGKVGVVGLGLGYYVQEIIKKPQVKEVIVYEKSKEIIKLYYESFNENPKIRIINEDAFSAKGEEFDFFFVDMYSYELSLDVVSDYIKFNKLHNINEYSFWGLERFLLSCQMEDLAWVYIPEEWLSMVRDLYNKFEETKYFKDFKPMDEYIVKEVLHAFSEVL</sequence>
<organism evidence="1 2">
    <name type="scientific">Clostridium paridis</name>
    <dbReference type="NCBI Taxonomy" id="2803863"/>
    <lineage>
        <taxon>Bacteria</taxon>
        <taxon>Bacillati</taxon>
        <taxon>Bacillota</taxon>
        <taxon>Clostridia</taxon>
        <taxon>Eubacteriales</taxon>
        <taxon>Clostridiaceae</taxon>
        <taxon>Clostridium</taxon>
    </lineage>
</organism>
<keyword evidence="2" id="KW-1185">Reference proteome</keyword>
<proteinExistence type="predicted"/>
<evidence type="ECO:0000313" key="2">
    <source>
        <dbReference type="Proteomes" id="UP000623681"/>
    </source>
</evidence>
<comment type="caution">
    <text evidence="1">The sequence shown here is derived from an EMBL/GenBank/DDBJ whole genome shotgun (WGS) entry which is preliminary data.</text>
</comment>